<comment type="caution">
    <text evidence="1">The sequence shown here is derived from an EMBL/GenBank/DDBJ whole genome shotgun (WGS) entry which is preliminary data.</text>
</comment>
<proteinExistence type="predicted"/>
<dbReference type="EMBL" id="ASPP01038185">
    <property type="protein sequence ID" value="ETO01485.1"/>
    <property type="molecule type" value="Genomic_DNA"/>
</dbReference>
<dbReference type="Proteomes" id="UP000023152">
    <property type="component" value="Unassembled WGS sequence"/>
</dbReference>
<reference evidence="1 2" key="1">
    <citation type="journal article" date="2013" name="Curr. Biol.">
        <title>The Genome of the Foraminiferan Reticulomyxa filosa.</title>
        <authorList>
            <person name="Glockner G."/>
            <person name="Hulsmann N."/>
            <person name="Schleicher M."/>
            <person name="Noegel A.A."/>
            <person name="Eichinger L."/>
            <person name="Gallinger C."/>
            <person name="Pawlowski J."/>
            <person name="Sierra R."/>
            <person name="Euteneuer U."/>
            <person name="Pillet L."/>
            <person name="Moustafa A."/>
            <person name="Platzer M."/>
            <person name="Groth M."/>
            <person name="Szafranski K."/>
            <person name="Schliwa M."/>
        </authorList>
    </citation>
    <scope>NUCLEOTIDE SEQUENCE [LARGE SCALE GENOMIC DNA]</scope>
</reference>
<accession>X6LL84</accession>
<feature type="non-terminal residue" evidence="1">
    <location>
        <position position="1"/>
    </location>
</feature>
<organism evidence="1 2">
    <name type="scientific">Reticulomyxa filosa</name>
    <dbReference type="NCBI Taxonomy" id="46433"/>
    <lineage>
        <taxon>Eukaryota</taxon>
        <taxon>Sar</taxon>
        <taxon>Rhizaria</taxon>
        <taxon>Retaria</taxon>
        <taxon>Foraminifera</taxon>
        <taxon>Monothalamids</taxon>
        <taxon>Reticulomyxidae</taxon>
        <taxon>Reticulomyxa</taxon>
    </lineage>
</organism>
<name>X6LL84_RETFI</name>
<sequence>ENMTNLSRAILSLYSNSQEFVDMLKKCCDVNLVQISSLVNEDDKVRTEKSLEQLKEAMVYGQWKFGVCEDILQGDKNNELTLKIIANTIWHYDEIGENIGRVLLGVDKKELKEIELVIKQFEECKEISTIRVEFWKQGGRSNDSNDKNEISVDSQTSDFTKCKELWNQRLMKWKQYSLRLREMFPALNFFCFNEIHSLIQQIETLLLPSCLDRSVQARKSIKPFLQKVNCQITDQDVDKILQDWGGLDMVVLTDHTYDTDNDEGFKKSGDAIAKFGLALHSLWTCSLHNRITKTYPTGLNAGKPSLILHPNNSLLFNVLGLFESQQCIPRAEHILICNENTTEEDVTYMHRDSVKPLYCLAYPENLTLSILDQVCQAVHDLLLNDVQLEKLKHCFYLFV</sequence>
<feature type="non-terminal residue" evidence="1">
    <location>
        <position position="399"/>
    </location>
</feature>
<evidence type="ECO:0000313" key="2">
    <source>
        <dbReference type="Proteomes" id="UP000023152"/>
    </source>
</evidence>
<keyword evidence="2" id="KW-1185">Reference proteome</keyword>
<gene>
    <name evidence="1" type="ORF">RFI_35955</name>
</gene>
<dbReference type="AlphaFoldDB" id="X6LL84"/>
<evidence type="ECO:0000313" key="1">
    <source>
        <dbReference type="EMBL" id="ETO01485.1"/>
    </source>
</evidence>
<dbReference type="OrthoDB" id="6153391at2759"/>
<protein>
    <submittedName>
        <fullName evidence="1">Uncharacterized protein</fullName>
    </submittedName>
</protein>